<evidence type="ECO:0000313" key="6">
    <source>
        <dbReference type="Proteomes" id="UP000193719"/>
    </source>
</evidence>
<feature type="domain" description="RRM" evidence="4">
    <location>
        <begin position="95"/>
        <end position="168"/>
    </location>
</feature>
<gene>
    <name evidence="5" type="ORF">BCR36DRAFT_282459</name>
</gene>
<dbReference type="InterPro" id="IPR035979">
    <property type="entry name" value="RBD_domain_sf"/>
</dbReference>
<dbReference type="Proteomes" id="UP000193719">
    <property type="component" value="Unassembled WGS sequence"/>
</dbReference>
<reference evidence="5 6" key="2">
    <citation type="submission" date="2016-08" db="EMBL/GenBank/DDBJ databases">
        <title>Pervasive Adenine N6-methylation of Active Genes in Fungi.</title>
        <authorList>
            <consortium name="DOE Joint Genome Institute"/>
            <person name="Mondo S.J."/>
            <person name="Dannebaum R.O."/>
            <person name="Kuo R.C."/>
            <person name="Labutti K."/>
            <person name="Haridas S."/>
            <person name="Kuo A."/>
            <person name="Salamov A."/>
            <person name="Ahrendt S.R."/>
            <person name="Lipzen A."/>
            <person name="Sullivan W."/>
            <person name="Andreopoulos W.B."/>
            <person name="Clum A."/>
            <person name="Lindquist E."/>
            <person name="Daum C."/>
            <person name="Ramamoorthy G.K."/>
            <person name="Gryganskyi A."/>
            <person name="Culley D."/>
            <person name="Magnuson J.K."/>
            <person name="James T.Y."/>
            <person name="O'Malley M.A."/>
            <person name="Stajich J.E."/>
            <person name="Spatafora J.W."/>
            <person name="Visel A."/>
            <person name="Grigoriev I.V."/>
        </authorList>
    </citation>
    <scope>NUCLEOTIDE SEQUENCE [LARGE SCALE GENOMIC DNA]</scope>
    <source>
        <strain evidence="6">finn</strain>
    </source>
</reference>
<evidence type="ECO:0000256" key="1">
    <source>
        <dbReference type="ARBA" id="ARBA00022737"/>
    </source>
</evidence>
<keyword evidence="1" id="KW-0677">Repeat</keyword>
<dbReference type="Pfam" id="PF00076">
    <property type="entry name" value="RRM_1"/>
    <property type="match status" value="2"/>
</dbReference>
<dbReference type="AlphaFoldDB" id="A0A1Y1VGH5"/>
<dbReference type="GO" id="GO:0003723">
    <property type="term" value="F:RNA binding"/>
    <property type="evidence" value="ECO:0007669"/>
    <property type="project" value="UniProtKB-UniRule"/>
</dbReference>
<evidence type="ECO:0000256" key="2">
    <source>
        <dbReference type="ARBA" id="ARBA00022884"/>
    </source>
</evidence>
<dbReference type="OrthoDB" id="271725at2759"/>
<dbReference type="InterPro" id="IPR000504">
    <property type="entry name" value="RRM_dom"/>
</dbReference>
<dbReference type="PROSITE" id="PS50102">
    <property type="entry name" value="RRM"/>
    <property type="match status" value="2"/>
</dbReference>
<dbReference type="PRINTS" id="PR00961">
    <property type="entry name" value="HUDSXLRNA"/>
</dbReference>
<comment type="caution">
    <text evidence="5">The sequence shown here is derived from an EMBL/GenBank/DDBJ whole genome shotgun (WGS) entry which is preliminary data.</text>
</comment>
<evidence type="ECO:0000256" key="3">
    <source>
        <dbReference type="PROSITE-ProRule" id="PRU00176"/>
    </source>
</evidence>
<accession>A0A1Y1VGH5</accession>
<dbReference type="InterPro" id="IPR002343">
    <property type="entry name" value="Hud_Sxl_RNA"/>
</dbReference>
<evidence type="ECO:0000259" key="4">
    <source>
        <dbReference type="PROSITE" id="PS50102"/>
    </source>
</evidence>
<dbReference type="SMART" id="SM00360">
    <property type="entry name" value="RRM"/>
    <property type="match status" value="2"/>
</dbReference>
<organism evidence="5 6">
    <name type="scientific">Piromyces finnis</name>
    <dbReference type="NCBI Taxonomy" id="1754191"/>
    <lineage>
        <taxon>Eukaryota</taxon>
        <taxon>Fungi</taxon>
        <taxon>Fungi incertae sedis</taxon>
        <taxon>Chytridiomycota</taxon>
        <taxon>Chytridiomycota incertae sedis</taxon>
        <taxon>Neocallimastigomycetes</taxon>
        <taxon>Neocallimastigales</taxon>
        <taxon>Neocallimastigaceae</taxon>
        <taxon>Piromyces</taxon>
    </lineage>
</organism>
<dbReference type="GO" id="GO:1990904">
    <property type="term" value="C:ribonucleoprotein complex"/>
    <property type="evidence" value="ECO:0007669"/>
    <property type="project" value="InterPro"/>
</dbReference>
<evidence type="ECO:0000313" key="5">
    <source>
        <dbReference type="EMBL" id="ORX54811.1"/>
    </source>
</evidence>
<protein>
    <recommendedName>
        <fullName evidence="4">RRM domain-containing protein</fullName>
    </recommendedName>
</protein>
<dbReference type="Gene3D" id="3.30.70.330">
    <property type="match status" value="2"/>
</dbReference>
<keyword evidence="6" id="KW-1185">Reference proteome</keyword>
<feature type="domain" description="RRM" evidence="4">
    <location>
        <begin position="190"/>
        <end position="268"/>
    </location>
</feature>
<dbReference type="PANTHER" id="PTHR24012">
    <property type="entry name" value="RNA BINDING PROTEIN"/>
    <property type="match status" value="1"/>
</dbReference>
<dbReference type="SUPFAM" id="SSF54928">
    <property type="entry name" value="RNA-binding domain, RBD"/>
    <property type="match status" value="2"/>
</dbReference>
<dbReference type="EMBL" id="MCFH01000010">
    <property type="protein sequence ID" value="ORX54811.1"/>
    <property type="molecule type" value="Genomic_DNA"/>
</dbReference>
<reference evidence="5 6" key="1">
    <citation type="submission" date="2016-08" db="EMBL/GenBank/DDBJ databases">
        <title>Genomes of anaerobic fungi encode conserved fungal cellulosomes for biomass hydrolysis.</title>
        <authorList>
            <consortium name="DOE Joint Genome Institute"/>
            <person name="Haitjema C.H."/>
            <person name="Gilmore S.P."/>
            <person name="Henske J.K."/>
            <person name="Solomon K.V."/>
            <person name="De Groot R."/>
            <person name="Kuo A."/>
            <person name="Mondo S.J."/>
            <person name="Salamov A.A."/>
            <person name="Labutti K."/>
            <person name="Zhao Z."/>
            <person name="Chiniquy J."/>
            <person name="Barry K."/>
            <person name="Brewer H.M."/>
            <person name="Purvine S.O."/>
            <person name="Wright A.T."/>
            <person name="Boxma B."/>
            <person name="Van Alen T."/>
            <person name="Hackstein J.H."/>
            <person name="Baker S.E."/>
            <person name="Grigoriev I.V."/>
            <person name="O'Malley M.A."/>
        </authorList>
    </citation>
    <scope>NUCLEOTIDE SEQUENCE [LARGE SCALE GENOMIC DNA]</scope>
    <source>
        <strain evidence="6">finn</strain>
    </source>
</reference>
<sequence>MGRKGSLINHSINSLTSNINSSSSITSPLATSSTLVDSEEVDSFNDELVLSESVLPSGLASSVNSSVIASVRNTSPSVLPIITGNNNIKFPYPGTNIYIRGLPINTTDESLYNLCIRWGKIISSKAIVDMRTNECKGFGFVMYETEDQAHIALNELNNLGYHVSFAKSLTHASQESYSSKLKNLEDLTSMNIYISNLPLDYDNEKLLELFSDFKVLSHRILKNPDGTSRGVGFARFGSREIAQHVIDLFNNVTLKGAKYPLQVRFADSIAQKKLKNQVATSRKRKDSIREQQHASSFTSTFKKVDDLDVTSTTKSESEFEYAQNSQTF</sequence>
<proteinExistence type="predicted"/>
<dbReference type="InterPro" id="IPR012677">
    <property type="entry name" value="Nucleotide-bd_a/b_plait_sf"/>
</dbReference>
<name>A0A1Y1VGH5_9FUNG</name>
<keyword evidence="2 3" id="KW-0694">RNA-binding</keyword>